<dbReference type="GO" id="GO:0005634">
    <property type="term" value="C:nucleus"/>
    <property type="evidence" value="ECO:0007669"/>
    <property type="project" value="UniProtKB-SubCell"/>
</dbReference>
<dbReference type="Pfam" id="PF06200">
    <property type="entry name" value="tify"/>
    <property type="match status" value="1"/>
</dbReference>
<feature type="region of interest" description="Disordered" evidence="5">
    <location>
        <begin position="244"/>
        <end position="295"/>
    </location>
</feature>
<evidence type="ECO:0000256" key="5">
    <source>
        <dbReference type="SAM" id="MobiDB-lite"/>
    </source>
</evidence>
<dbReference type="InterPro" id="IPR018467">
    <property type="entry name" value="CCT_CS"/>
</dbReference>
<gene>
    <name evidence="7" type="ORF">ZIOFF_073923</name>
</gene>
<accession>A0A8J5C9Z6</accession>
<dbReference type="EMBL" id="JACMSC010000022">
    <property type="protein sequence ID" value="KAG6469217.1"/>
    <property type="molecule type" value="Genomic_DNA"/>
</dbReference>
<evidence type="ECO:0000256" key="4">
    <source>
        <dbReference type="RuleBase" id="RU369065"/>
    </source>
</evidence>
<name>A0A8J5C9Z6_ZINOF</name>
<feature type="domain" description="Tify" evidence="6">
    <location>
        <begin position="161"/>
        <end position="196"/>
    </location>
</feature>
<keyword evidence="2 4" id="KW-1184">Jasmonic acid signaling pathway</keyword>
<evidence type="ECO:0000256" key="1">
    <source>
        <dbReference type="ARBA" id="ARBA00008614"/>
    </source>
</evidence>
<evidence type="ECO:0000313" key="7">
    <source>
        <dbReference type="EMBL" id="KAG6469217.1"/>
    </source>
</evidence>
<dbReference type="PROSITE" id="PS51320">
    <property type="entry name" value="TIFY"/>
    <property type="match status" value="1"/>
</dbReference>
<keyword evidence="8" id="KW-1185">Reference proteome</keyword>
<dbReference type="Pfam" id="PF09425">
    <property type="entry name" value="Jas_motif"/>
    <property type="match status" value="1"/>
</dbReference>
<organism evidence="7 8">
    <name type="scientific">Zingiber officinale</name>
    <name type="common">Ginger</name>
    <name type="synonym">Amomum zingiber</name>
    <dbReference type="NCBI Taxonomy" id="94328"/>
    <lineage>
        <taxon>Eukaryota</taxon>
        <taxon>Viridiplantae</taxon>
        <taxon>Streptophyta</taxon>
        <taxon>Embryophyta</taxon>
        <taxon>Tracheophyta</taxon>
        <taxon>Spermatophyta</taxon>
        <taxon>Magnoliopsida</taxon>
        <taxon>Liliopsida</taxon>
        <taxon>Zingiberales</taxon>
        <taxon>Zingiberaceae</taxon>
        <taxon>Zingiber</taxon>
    </lineage>
</organism>
<evidence type="ECO:0000313" key="8">
    <source>
        <dbReference type="Proteomes" id="UP000734854"/>
    </source>
</evidence>
<dbReference type="SMART" id="SM00979">
    <property type="entry name" value="TIFY"/>
    <property type="match status" value="1"/>
</dbReference>
<dbReference type="AlphaFoldDB" id="A0A8J5C9Z6"/>
<reference evidence="7 8" key="1">
    <citation type="submission" date="2020-08" db="EMBL/GenBank/DDBJ databases">
        <title>Plant Genome Project.</title>
        <authorList>
            <person name="Zhang R.-G."/>
        </authorList>
    </citation>
    <scope>NUCLEOTIDE SEQUENCE [LARGE SCALE GENOMIC DNA]</scope>
    <source>
        <tissue evidence="7">Rhizome</tissue>
    </source>
</reference>
<keyword evidence="3" id="KW-0832">Ubl conjugation</keyword>
<keyword evidence="4" id="KW-0539">Nucleus</keyword>
<comment type="similarity">
    <text evidence="1 4">Belongs to the TIFY/JAZ family.</text>
</comment>
<comment type="caution">
    <text evidence="7">The sequence shown here is derived from an EMBL/GenBank/DDBJ whole genome shotgun (WGS) entry which is preliminary data.</text>
</comment>
<feature type="region of interest" description="Disordered" evidence="5">
    <location>
        <begin position="207"/>
        <end position="232"/>
    </location>
</feature>
<dbReference type="Proteomes" id="UP000734854">
    <property type="component" value="Unassembled WGS sequence"/>
</dbReference>
<dbReference type="PANTHER" id="PTHR33077:SF140">
    <property type="entry name" value="PROTEIN TIFY 10B"/>
    <property type="match status" value="1"/>
</dbReference>
<comment type="domain">
    <text evidence="4">The jas domain is required for interaction with COI1.</text>
</comment>
<dbReference type="GO" id="GO:2000022">
    <property type="term" value="P:regulation of jasmonic acid mediated signaling pathway"/>
    <property type="evidence" value="ECO:0007669"/>
    <property type="project" value="UniProtKB-UniRule"/>
</dbReference>
<sequence>MHHRSAALFSNRTITCSHWSIIVRSPSKGHPGNVAIFPCSESSPSSRFCCFIDQPLLASEGSGRGQQQHLHLVSGITVHGQSITWAIISGSKIFSHFVEGKEKSGAPTTLSLLPGVDVSTEDQSNTEKNTLKSMELFPQHAGFDFPAAKEESVKAPSSTKKEAEKAKLTIFYNGMVLVFDDFPEEKARDLIRMAGRDRNLAAQKFISATGGQTPVPPQKPADQPNASADMPIARRNSLHRFLEKRKDRINTKAPYQVNGGVSPAPEDAGKPEDGQAWLGLGRRAVKQEPGCESSR</sequence>
<proteinExistence type="inferred from homology"/>
<comment type="function">
    <text evidence="4">Repressor of jasmonate responses.</text>
</comment>
<dbReference type="GO" id="GO:0031347">
    <property type="term" value="P:regulation of defense response"/>
    <property type="evidence" value="ECO:0007669"/>
    <property type="project" value="UniProtKB-UniRule"/>
</dbReference>
<dbReference type="InterPro" id="IPR040390">
    <property type="entry name" value="TIFY/JAZ"/>
</dbReference>
<protein>
    <recommendedName>
        <fullName evidence="4">Protein TIFY</fullName>
    </recommendedName>
    <alternativeName>
        <fullName evidence="4">Jasmonate ZIM domain-containing protein</fullName>
    </alternativeName>
</protein>
<evidence type="ECO:0000256" key="3">
    <source>
        <dbReference type="ARBA" id="ARBA00022843"/>
    </source>
</evidence>
<dbReference type="GO" id="GO:0009611">
    <property type="term" value="P:response to wounding"/>
    <property type="evidence" value="ECO:0007669"/>
    <property type="project" value="UniProtKB-UniRule"/>
</dbReference>
<dbReference type="PANTHER" id="PTHR33077">
    <property type="entry name" value="PROTEIN TIFY 4A-RELATED-RELATED"/>
    <property type="match status" value="1"/>
</dbReference>
<evidence type="ECO:0000259" key="6">
    <source>
        <dbReference type="PROSITE" id="PS51320"/>
    </source>
</evidence>
<dbReference type="InterPro" id="IPR010399">
    <property type="entry name" value="Tify_dom"/>
</dbReference>
<evidence type="ECO:0000256" key="2">
    <source>
        <dbReference type="ARBA" id="ARBA00022819"/>
    </source>
</evidence>
<comment type="subcellular location">
    <subcellularLocation>
        <location evidence="4">Nucleus</location>
    </subcellularLocation>
</comment>